<evidence type="ECO:0000256" key="1">
    <source>
        <dbReference type="ARBA" id="ARBA00023115"/>
    </source>
</evidence>
<sequence>MSRTDKPRAPKKRITGTFPISTGTARITADETRDGAYLLEVNDVPSSHIVLGAPRVLTFPYMQWLAPLIDAHITRLPHRRGIHVVHLGGAGCALARYVADKWPSTRNTVSEIDADLARLVRASFDIPAPPAVDIVATEARSLIHALPAGGADVLIRDVFSGADTPRHLQTVEFFEAARRALGKGGLYAANVGDYAGLPVTRREAAGMLRAFRHVAAVAPLDMIEGRRYGNLLLLGSDQPLGDITAAAADDLRVRGMEFVARLSANERPLRD</sequence>
<protein>
    <submittedName>
        <fullName evidence="2">Spermidine synthase</fullName>
    </submittedName>
</protein>
<dbReference type="RefSeq" id="WP_108431806.1">
    <property type="nucleotide sequence ID" value="NZ_CP026947.1"/>
</dbReference>
<dbReference type="Proteomes" id="UP000244989">
    <property type="component" value="Unassembled WGS sequence"/>
</dbReference>
<keyword evidence="1" id="KW-0620">Polyamine biosynthesis</keyword>
<dbReference type="Gene3D" id="3.40.50.150">
    <property type="entry name" value="Vaccinia Virus protein VP39"/>
    <property type="match status" value="1"/>
</dbReference>
<dbReference type="EMBL" id="QEEZ01000009">
    <property type="protein sequence ID" value="PWC01642.1"/>
    <property type="molecule type" value="Genomic_DNA"/>
</dbReference>
<dbReference type="AlphaFoldDB" id="A0A2U1T6M3"/>
<reference evidence="3" key="1">
    <citation type="submission" date="2018-04" db="EMBL/GenBank/DDBJ databases">
        <authorList>
            <person name="Liu S."/>
            <person name="Wang Z."/>
            <person name="Li J."/>
        </authorList>
    </citation>
    <scope>NUCLEOTIDE SEQUENCE [LARGE SCALE GENOMIC DNA]</scope>
    <source>
        <strain evidence="3">2189</strain>
    </source>
</reference>
<dbReference type="OrthoDB" id="8221452at2"/>
<dbReference type="KEGG" id="cyz:C3B44_07350"/>
<dbReference type="NCBIfam" id="NF037959">
    <property type="entry name" value="MFS_SpdSyn"/>
    <property type="match status" value="1"/>
</dbReference>
<name>A0A2U1T6M3_9CORY</name>
<accession>A0A2U1T6M3</accession>
<keyword evidence="3" id="KW-1185">Reference proteome</keyword>
<evidence type="ECO:0000313" key="2">
    <source>
        <dbReference type="EMBL" id="PWC01642.1"/>
    </source>
</evidence>
<dbReference type="PANTHER" id="PTHR43317:SF1">
    <property type="entry name" value="THERMOSPERMINE SYNTHASE ACAULIS5"/>
    <property type="match status" value="1"/>
</dbReference>
<proteinExistence type="predicted"/>
<dbReference type="SUPFAM" id="SSF53335">
    <property type="entry name" value="S-adenosyl-L-methionine-dependent methyltransferases"/>
    <property type="match status" value="1"/>
</dbReference>
<dbReference type="PANTHER" id="PTHR43317">
    <property type="entry name" value="THERMOSPERMINE SYNTHASE ACAULIS5"/>
    <property type="match status" value="1"/>
</dbReference>
<evidence type="ECO:0000313" key="3">
    <source>
        <dbReference type="Proteomes" id="UP000244989"/>
    </source>
</evidence>
<gene>
    <name evidence="2" type="ORF">DF222_05875</name>
</gene>
<dbReference type="GO" id="GO:0006596">
    <property type="term" value="P:polyamine biosynthetic process"/>
    <property type="evidence" value="ECO:0007669"/>
    <property type="project" value="UniProtKB-KW"/>
</dbReference>
<organism evidence="2 3">
    <name type="scientific">Corynebacterium yudongzhengii</name>
    <dbReference type="NCBI Taxonomy" id="2080740"/>
    <lineage>
        <taxon>Bacteria</taxon>
        <taxon>Bacillati</taxon>
        <taxon>Actinomycetota</taxon>
        <taxon>Actinomycetes</taxon>
        <taxon>Mycobacteriales</taxon>
        <taxon>Corynebacteriaceae</taxon>
        <taxon>Corynebacterium</taxon>
    </lineage>
</organism>
<dbReference type="InterPro" id="IPR029063">
    <property type="entry name" value="SAM-dependent_MTases_sf"/>
</dbReference>
<comment type="caution">
    <text evidence="2">The sequence shown here is derived from an EMBL/GenBank/DDBJ whole genome shotgun (WGS) entry which is preliminary data.</text>
</comment>